<comment type="similarity">
    <text evidence="2">Belongs to the class-II aminoacyl-tRNA synthetase family.</text>
</comment>
<dbReference type="RefSeq" id="XP_014179678.1">
    <property type="nucleotide sequence ID" value="XM_014324203.1"/>
</dbReference>
<dbReference type="KEGG" id="tasa:A1Q1_02974"/>
<evidence type="ECO:0000256" key="7">
    <source>
        <dbReference type="ARBA" id="ARBA00047639"/>
    </source>
</evidence>
<evidence type="ECO:0000256" key="4">
    <source>
        <dbReference type="ARBA" id="ARBA00022490"/>
    </source>
</evidence>
<dbReference type="SUPFAM" id="SSF55681">
    <property type="entry name" value="Class II aaRS and biotin synthetases"/>
    <property type="match status" value="1"/>
</dbReference>
<evidence type="ECO:0000313" key="13">
    <source>
        <dbReference type="Proteomes" id="UP000002748"/>
    </source>
</evidence>
<dbReference type="GO" id="GO:0032543">
    <property type="term" value="P:mitochondrial translation"/>
    <property type="evidence" value="ECO:0007669"/>
    <property type="project" value="TreeGrafter"/>
</dbReference>
<dbReference type="GO" id="GO:0003723">
    <property type="term" value="F:RNA binding"/>
    <property type="evidence" value="ECO:0007669"/>
    <property type="project" value="TreeGrafter"/>
</dbReference>
<dbReference type="GO" id="GO:0000166">
    <property type="term" value="F:nucleotide binding"/>
    <property type="evidence" value="ECO:0007669"/>
    <property type="project" value="UniProtKB-KW"/>
</dbReference>
<dbReference type="Pfam" id="PF03129">
    <property type="entry name" value="HGTP_anticodon"/>
    <property type="match status" value="1"/>
</dbReference>
<feature type="region of interest" description="Disordered" evidence="10">
    <location>
        <begin position="344"/>
        <end position="382"/>
    </location>
</feature>
<dbReference type="InterPro" id="IPR004516">
    <property type="entry name" value="HisRS/HisZ"/>
</dbReference>
<evidence type="ECO:0000256" key="9">
    <source>
        <dbReference type="SAM" id="Coils"/>
    </source>
</evidence>
<feature type="coiled-coil region" evidence="9">
    <location>
        <begin position="1"/>
        <end position="35"/>
    </location>
</feature>
<dbReference type="Pfam" id="PF13393">
    <property type="entry name" value="tRNA-synt_His"/>
    <property type="match status" value="1"/>
</dbReference>
<dbReference type="PANTHER" id="PTHR11476">
    <property type="entry name" value="HISTIDYL-TRNA SYNTHETASE"/>
    <property type="match status" value="1"/>
</dbReference>
<comment type="subcellular location">
    <subcellularLocation>
        <location evidence="1">Cytoplasm</location>
    </subcellularLocation>
</comment>
<dbReference type="InterPro" id="IPR036621">
    <property type="entry name" value="Anticodon-bd_dom_sf"/>
</dbReference>
<evidence type="ECO:0000256" key="2">
    <source>
        <dbReference type="ARBA" id="ARBA00008226"/>
    </source>
</evidence>
<evidence type="ECO:0000259" key="11">
    <source>
        <dbReference type="PROSITE" id="PS50862"/>
    </source>
</evidence>
<protein>
    <recommendedName>
        <fullName evidence="3">histidine--tRNA ligase</fullName>
        <ecNumber evidence="3">6.1.1.21</ecNumber>
    </recommendedName>
    <alternativeName>
        <fullName evidence="6">Histidyl-tRNA synthetase</fullName>
    </alternativeName>
</protein>
<organism evidence="12 13">
    <name type="scientific">Trichosporon asahii var. asahii (strain ATCC 90039 / CBS 2479 / JCM 2466 / KCTC 7840 / NBRC 103889/ NCYC 2677 / UAMH 7654)</name>
    <name type="common">Yeast</name>
    <dbReference type="NCBI Taxonomy" id="1186058"/>
    <lineage>
        <taxon>Eukaryota</taxon>
        <taxon>Fungi</taxon>
        <taxon>Dikarya</taxon>
        <taxon>Basidiomycota</taxon>
        <taxon>Agaricomycotina</taxon>
        <taxon>Tremellomycetes</taxon>
        <taxon>Trichosporonales</taxon>
        <taxon>Trichosporonaceae</taxon>
        <taxon>Trichosporon</taxon>
    </lineage>
</organism>
<feature type="binding site" evidence="8">
    <location>
        <position position="172"/>
    </location>
    <ligand>
        <name>L-histidine</name>
        <dbReference type="ChEBI" id="CHEBI:57595"/>
    </ligand>
</feature>
<proteinExistence type="inferred from homology"/>
<dbReference type="Gene3D" id="3.40.50.800">
    <property type="entry name" value="Anticodon-binding domain"/>
    <property type="match status" value="1"/>
</dbReference>
<feature type="binding site" evidence="8">
    <location>
        <begin position="125"/>
        <end position="127"/>
    </location>
    <ligand>
        <name>L-histidine</name>
        <dbReference type="ChEBI" id="CHEBI:57595"/>
    </ligand>
</feature>
<dbReference type="OrthoDB" id="1906957at2759"/>
<feature type="binding site" evidence="8">
    <location>
        <position position="152"/>
    </location>
    <ligand>
        <name>L-histidine</name>
        <dbReference type="ChEBI" id="CHEBI:57595"/>
    </ligand>
</feature>
<dbReference type="PROSITE" id="PS50862">
    <property type="entry name" value="AA_TRNA_LIGASE_II"/>
    <property type="match status" value="1"/>
</dbReference>
<gene>
    <name evidence="12" type="ORF">A1Q1_02974</name>
</gene>
<dbReference type="GeneID" id="25986487"/>
<dbReference type="VEuPathDB" id="FungiDB:A1Q1_02974"/>
<dbReference type="GO" id="GO:0005829">
    <property type="term" value="C:cytosol"/>
    <property type="evidence" value="ECO:0007669"/>
    <property type="project" value="TreeGrafter"/>
</dbReference>
<feature type="domain" description="Aminoacyl-transfer RNA synthetases class-II family profile" evidence="11">
    <location>
        <begin position="56"/>
        <end position="464"/>
    </location>
</feature>
<dbReference type="InterPro" id="IPR004154">
    <property type="entry name" value="Anticodon-bd"/>
</dbReference>
<dbReference type="AlphaFoldDB" id="J5QM60"/>
<evidence type="ECO:0000256" key="6">
    <source>
        <dbReference type="ARBA" id="ARBA00030619"/>
    </source>
</evidence>
<name>J5QM60_TRIAS</name>
<comment type="caution">
    <text evidence="12">The sequence shown here is derived from an EMBL/GenBank/DDBJ whole genome shotgun (WGS) entry which is preliminary data.</text>
</comment>
<dbReference type="HOGENOM" id="CLU_025113_4_0_1"/>
<dbReference type="InterPro" id="IPR045864">
    <property type="entry name" value="aa-tRNA-synth_II/BPL/LPL"/>
</dbReference>
<dbReference type="InterPro" id="IPR041715">
    <property type="entry name" value="HisRS-like_core"/>
</dbReference>
<feature type="binding site" evidence="8">
    <location>
        <position position="327"/>
    </location>
    <ligand>
        <name>L-histidine</name>
        <dbReference type="ChEBI" id="CHEBI:57595"/>
    </ligand>
</feature>
<feature type="binding site" evidence="8">
    <location>
        <position position="168"/>
    </location>
    <ligand>
        <name>L-histidine</name>
        <dbReference type="ChEBI" id="CHEBI:57595"/>
    </ligand>
</feature>
<keyword evidence="12" id="KW-0436">Ligase</keyword>
<dbReference type="InterPro" id="IPR006195">
    <property type="entry name" value="aa-tRNA-synth_II"/>
</dbReference>
<dbReference type="CDD" id="cd00773">
    <property type="entry name" value="HisRS-like_core"/>
    <property type="match status" value="1"/>
</dbReference>
<dbReference type="GO" id="GO:0006427">
    <property type="term" value="P:histidyl-tRNA aminoacylation"/>
    <property type="evidence" value="ECO:0007669"/>
    <property type="project" value="TreeGrafter"/>
</dbReference>
<sequence>MASVEEQIKALHDKIKALKVAKQDASAEIAEMKALQASKPKDKKAGSDFQLKVPKGTLDHKPAAALLRKRIFATLEGIFAKHGAETIDTPVFELRDILAGKYGEDSKLIYDLDDQGGEKCSLRYDLTVPFARYVAMNGLTNMKRYHIAKVYRRDQPVMSKGRMREFYQCDFDIAGAYDSMVPDAEILYILCEALNALEIPEYTIKLNHRKILDGIFELAGVPAEKTRAISSAVDKLDKLPWADVRKEMTEEKGLDGAVADRIGQYVGLKEADIPGNARDVLAKLQSDEALMGVPSAKAGLDDMALLFDFLDVYGITNKMSFDMSLARGLDYYTGIIYEAVTDGSAPPSKDTAAVPEKAAEEADKKADAKKDKKAKKGGNANVNEDGVDESAVGVGSIAAGGRYDNLVGMFAEAAGSKRSNVPCVGVSIGVERVYAILNARQNQAKARSKETDVFVLALGGGLLPERMKFAKMLWDAGIKAEFSFKNKPKAPQQWAQADSDGVKFVAILAPSELEKGTVRIKEQGVEREAGQDNGEEVKMEDVVKYLKERL</sequence>
<evidence type="ECO:0000256" key="5">
    <source>
        <dbReference type="ARBA" id="ARBA00022741"/>
    </source>
</evidence>
<feature type="compositionally biased region" description="Basic and acidic residues" evidence="10">
    <location>
        <begin position="357"/>
        <end position="370"/>
    </location>
</feature>
<dbReference type="PANTHER" id="PTHR11476:SF7">
    <property type="entry name" value="HISTIDINE--TRNA LIGASE"/>
    <property type="match status" value="1"/>
</dbReference>
<dbReference type="GO" id="GO:0004821">
    <property type="term" value="F:histidine-tRNA ligase activity"/>
    <property type="evidence" value="ECO:0007669"/>
    <property type="project" value="UniProtKB-EC"/>
</dbReference>
<dbReference type="GO" id="GO:0005739">
    <property type="term" value="C:mitochondrion"/>
    <property type="evidence" value="ECO:0007669"/>
    <property type="project" value="TreeGrafter"/>
</dbReference>
<evidence type="ECO:0000256" key="3">
    <source>
        <dbReference type="ARBA" id="ARBA00012815"/>
    </source>
</evidence>
<comment type="catalytic activity">
    <reaction evidence="7">
        <text>tRNA(His) + L-histidine + ATP = L-histidyl-tRNA(His) + AMP + diphosphate + H(+)</text>
        <dbReference type="Rhea" id="RHEA:17313"/>
        <dbReference type="Rhea" id="RHEA-COMP:9665"/>
        <dbReference type="Rhea" id="RHEA-COMP:9689"/>
        <dbReference type="ChEBI" id="CHEBI:15378"/>
        <dbReference type="ChEBI" id="CHEBI:30616"/>
        <dbReference type="ChEBI" id="CHEBI:33019"/>
        <dbReference type="ChEBI" id="CHEBI:57595"/>
        <dbReference type="ChEBI" id="CHEBI:78442"/>
        <dbReference type="ChEBI" id="CHEBI:78527"/>
        <dbReference type="ChEBI" id="CHEBI:456215"/>
        <dbReference type="EC" id="6.1.1.21"/>
    </reaction>
</comment>
<accession>J5QM60</accession>
<reference evidence="12 13" key="1">
    <citation type="journal article" date="2012" name="Eukaryot. Cell">
        <title>Draft genome sequence of CBS 2479, the standard type strain of Trichosporon asahii.</title>
        <authorList>
            <person name="Yang R.Y."/>
            <person name="Li H.T."/>
            <person name="Zhu H."/>
            <person name="Zhou G.P."/>
            <person name="Wang M."/>
            <person name="Wang L."/>
        </authorList>
    </citation>
    <scope>NUCLEOTIDE SEQUENCE [LARGE SCALE GENOMIC DNA]</scope>
    <source>
        <strain evidence="13">ATCC 90039 / CBS 2479 / JCM 2466 / KCTC 7840 / NCYC 2677 / UAMH 7654</strain>
    </source>
</reference>
<keyword evidence="9" id="KW-0175">Coiled coil</keyword>
<evidence type="ECO:0000313" key="12">
    <source>
        <dbReference type="EMBL" id="EJT48058.1"/>
    </source>
</evidence>
<dbReference type="EC" id="6.1.1.21" evidence="3"/>
<dbReference type="EMBL" id="ALBS01000215">
    <property type="protein sequence ID" value="EJT48058.1"/>
    <property type="molecule type" value="Genomic_DNA"/>
</dbReference>
<evidence type="ECO:0000256" key="1">
    <source>
        <dbReference type="ARBA" id="ARBA00004496"/>
    </source>
</evidence>
<dbReference type="FunFam" id="3.40.50.800:FF:000015">
    <property type="entry name" value="Histidyl-tRNA synthetase, mitochondrial"/>
    <property type="match status" value="1"/>
</dbReference>
<evidence type="ECO:0000256" key="10">
    <source>
        <dbReference type="SAM" id="MobiDB-lite"/>
    </source>
</evidence>
<evidence type="ECO:0000256" key="8">
    <source>
        <dbReference type="PIRSR" id="PIRSR001549-1"/>
    </source>
</evidence>
<dbReference type="SUPFAM" id="SSF52954">
    <property type="entry name" value="Class II aaRS ABD-related"/>
    <property type="match status" value="1"/>
</dbReference>
<dbReference type="PIRSF" id="PIRSF001549">
    <property type="entry name" value="His-tRNA_synth"/>
    <property type="match status" value="1"/>
</dbReference>
<dbReference type="Proteomes" id="UP000002748">
    <property type="component" value="Unassembled WGS sequence"/>
</dbReference>
<keyword evidence="4" id="KW-0963">Cytoplasm</keyword>
<keyword evidence="5" id="KW-0547">Nucleotide-binding</keyword>
<dbReference type="Gene3D" id="3.30.930.10">
    <property type="entry name" value="Bira Bifunctional Protein, Domain 2"/>
    <property type="match status" value="1"/>
</dbReference>
<feature type="binding site" evidence="8">
    <location>
        <begin position="331"/>
        <end position="332"/>
    </location>
    <ligand>
        <name>L-histidine</name>
        <dbReference type="ChEBI" id="CHEBI:57595"/>
    </ligand>
</feature>